<comment type="caution">
    <text evidence="2">The sequence shown here is derived from an EMBL/GenBank/DDBJ whole genome shotgun (WGS) entry which is preliminary data.</text>
</comment>
<name>A0ABD2PNV1_9PLAT</name>
<keyword evidence="3" id="KW-1185">Reference proteome</keyword>
<dbReference type="Proteomes" id="UP001626550">
    <property type="component" value="Unassembled WGS sequence"/>
</dbReference>
<evidence type="ECO:0000313" key="2">
    <source>
        <dbReference type="EMBL" id="KAL3308743.1"/>
    </source>
</evidence>
<reference evidence="2 3" key="1">
    <citation type="submission" date="2024-11" db="EMBL/GenBank/DDBJ databases">
        <title>Adaptive evolution of stress response genes in parasites aligns with host niche diversity.</title>
        <authorList>
            <person name="Hahn C."/>
            <person name="Resl P."/>
        </authorList>
    </citation>
    <scope>NUCLEOTIDE SEQUENCE [LARGE SCALE GENOMIC DNA]</scope>
    <source>
        <strain evidence="2">EGGRZ-B1_66</strain>
        <tissue evidence="2">Body</tissue>
    </source>
</reference>
<dbReference type="SUPFAM" id="SSF56994">
    <property type="entry name" value="Insulin-like"/>
    <property type="match status" value="1"/>
</dbReference>
<dbReference type="AlphaFoldDB" id="A0ABD2PNV1"/>
<dbReference type="InterPro" id="IPR036438">
    <property type="entry name" value="Insulin-like_sf"/>
</dbReference>
<organism evidence="2 3">
    <name type="scientific">Cichlidogyrus casuarinus</name>
    <dbReference type="NCBI Taxonomy" id="1844966"/>
    <lineage>
        <taxon>Eukaryota</taxon>
        <taxon>Metazoa</taxon>
        <taxon>Spiralia</taxon>
        <taxon>Lophotrochozoa</taxon>
        <taxon>Platyhelminthes</taxon>
        <taxon>Monogenea</taxon>
        <taxon>Monopisthocotylea</taxon>
        <taxon>Dactylogyridea</taxon>
        <taxon>Ancyrocephalidae</taxon>
        <taxon>Cichlidogyrus</taxon>
    </lineage>
</organism>
<dbReference type="Gene3D" id="1.10.100.10">
    <property type="entry name" value="Insulin-like"/>
    <property type="match status" value="1"/>
</dbReference>
<proteinExistence type="inferred from homology"/>
<evidence type="ECO:0000256" key="1">
    <source>
        <dbReference type="ARBA" id="ARBA00009034"/>
    </source>
</evidence>
<protein>
    <submittedName>
        <fullName evidence="2">Uncharacterized protein</fullName>
    </submittedName>
</protein>
<accession>A0ABD2PNV1</accession>
<dbReference type="InterPro" id="IPR022353">
    <property type="entry name" value="Insulin_CS"/>
</dbReference>
<gene>
    <name evidence="2" type="ORF">Ciccas_012721</name>
</gene>
<dbReference type="EMBL" id="JBJKFK010004747">
    <property type="protein sequence ID" value="KAL3308743.1"/>
    <property type="molecule type" value="Genomic_DNA"/>
</dbReference>
<comment type="similarity">
    <text evidence="1">Belongs to the insulin family.</text>
</comment>
<evidence type="ECO:0000313" key="3">
    <source>
        <dbReference type="Proteomes" id="UP001626550"/>
    </source>
</evidence>
<dbReference type="PROSITE" id="PS00262">
    <property type="entry name" value="INSULIN"/>
    <property type="match status" value="1"/>
</dbReference>
<sequence length="212" mass="24915">MGVVERKKQSWPRTTSINNAAFWWTECLTNQSTLQMLFPIQFFKVSVICAWMGIVCEDEAKTEDKVPELKQQEIDPDPRIMYCGLSILKKVQNFCGDRGYYNQYEDLYKSGGHLIDALRKRSPDVSWIRNKRTFMTISYRLVFSAAGRIMSESDCRLMDMQDDSNWNIECCCRGCTEKYLDGFCGTRLTEEQWSEHYKKKIEEKKKQLDEKA</sequence>